<comment type="similarity">
    <text evidence="2">Belongs to the TlyA family.</text>
</comment>
<dbReference type="InterPro" id="IPR004538">
    <property type="entry name" value="Hemolysin_A/TlyA"/>
</dbReference>
<evidence type="ECO:0000313" key="6">
    <source>
        <dbReference type="Proteomes" id="UP000058636"/>
    </source>
</evidence>
<evidence type="ECO:0000256" key="1">
    <source>
        <dbReference type="ARBA" id="ARBA00022884"/>
    </source>
</evidence>
<dbReference type="Proteomes" id="UP000058636">
    <property type="component" value="Unassembled WGS sequence"/>
</dbReference>
<dbReference type="InterPro" id="IPR036986">
    <property type="entry name" value="S4_RNA-bd_sf"/>
</dbReference>
<keyword evidence="1 3" id="KW-0694">RNA-binding</keyword>
<organism evidence="5 6">
    <name type="scientific">Thermotoga petrophila</name>
    <dbReference type="NCBI Taxonomy" id="93929"/>
    <lineage>
        <taxon>Bacteria</taxon>
        <taxon>Thermotogati</taxon>
        <taxon>Thermotogota</taxon>
        <taxon>Thermotogae</taxon>
        <taxon>Thermotogales</taxon>
        <taxon>Thermotogaceae</taxon>
        <taxon>Thermotoga</taxon>
    </lineage>
</organism>
<gene>
    <name evidence="5" type="ORF">XD57_0614</name>
</gene>
<dbReference type="CDD" id="cd00165">
    <property type="entry name" value="S4"/>
    <property type="match status" value="1"/>
</dbReference>
<evidence type="ECO:0000313" key="5">
    <source>
        <dbReference type="EMBL" id="KUK23275.1"/>
    </source>
</evidence>
<dbReference type="Gene3D" id="3.10.290.10">
    <property type="entry name" value="RNA-binding S4 domain"/>
    <property type="match status" value="1"/>
</dbReference>
<dbReference type="SMART" id="SM00363">
    <property type="entry name" value="S4"/>
    <property type="match status" value="1"/>
</dbReference>
<comment type="caution">
    <text evidence="5">The sequence shown here is derived from an EMBL/GenBank/DDBJ whole genome shotgun (WGS) entry which is preliminary data.</text>
</comment>
<dbReference type="PATRIC" id="fig|93930.3.peg.1458"/>
<feature type="domain" description="RNA-binding S4" evidence="4">
    <location>
        <begin position="5"/>
        <end position="69"/>
    </location>
</feature>
<name>A0A117L2T4_9THEM</name>
<dbReference type="SUPFAM" id="SSF53335">
    <property type="entry name" value="S-adenosyl-L-methionine-dependent methyltransferases"/>
    <property type="match status" value="1"/>
</dbReference>
<evidence type="ECO:0000256" key="2">
    <source>
        <dbReference type="ARBA" id="ARBA00029460"/>
    </source>
</evidence>
<dbReference type="InterPro" id="IPR002877">
    <property type="entry name" value="RNA_MeTrfase_FtsJ_dom"/>
</dbReference>
<accession>A0A117L2T4</accession>
<dbReference type="PROSITE" id="PS50889">
    <property type="entry name" value="S4"/>
    <property type="match status" value="1"/>
</dbReference>
<dbReference type="GO" id="GO:0008168">
    <property type="term" value="F:methyltransferase activity"/>
    <property type="evidence" value="ECO:0007669"/>
    <property type="project" value="InterPro"/>
</dbReference>
<dbReference type="NCBIfam" id="TIGR00478">
    <property type="entry name" value="tly"/>
    <property type="match status" value="1"/>
</dbReference>
<dbReference type="Pfam" id="PF01479">
    <property type="entry name" value="S4"/>
    <property type="match status" value="1"/>
</dbReference>
<dbReference type="Gene3D" id="3.40.50.150">
    <property type="entry name" value="Vaccinia Virus protein VP39"/>
    <property type="match status" value="1"/>
</dbReference>
<dbReference type="PANTHER" id="PTHR32319">
    <property type="entry name" value="BACTERIAL HEMOLYSIN-LIKE PROTEIN"/>
    <property type="match status" value="1"/>
</dbReference>
<dbReference type="EMBL" id="LGFG01000035">
    <property type="protein sequence ID" value="KUK23275.1"/>
    <property type="molecule type" value="Genomic_DNA"/>
</dbReference>
<dbReference type="PANTHER" id="PTHR32319:SF0">
    <property type="entry name" value="BACTERIAL HEMOLYSIN-LIKE PROTEIN"/>
    <property type="match status" value="1"/>
</dbReference>
<dbReference type="PIRSF" id="PIRSF005578">
    <property type="entry name" value="TlyA"/>
    <property type="match status" value="1"/>
</dbReference>
<dbReference type="GO" id="GO:0003723">
    <property type="term" value="F:RNA binding"/>
    <property type="evidence" value="ECO:0007669"/>
    <property type="project" value="UniProtKB-KW"/>
</dbReference>
<proteinExistence type="inferred from homology"/>
<dbReference type="Pfam" id="PF01728">
    <property type="entry name" value="FtsJ"/>
    <property type="match status" value="1"/>
</dbReference>
<protein>
    <submittedName>
        <fullName evidence="5">Hemolysin A</fullName>
    </submittedName>
</protein>
<dbReference type="InterPro" id="IPR002942">
    <property type="entry name" value="S4_RNA-bd"/>
</dbReference>
<reference evidence="5 6" key="1">
    <citation type="journal article" date="2015" name="MBio">
        <title>Genome-Resolved Metagenomic Analysis Reveals Roles for Candidate Phyla and Other Microbial Community Members in Biogeochemical Transformations in Oil Reservoirs.</title>
        <authorList>
            <person name="Hu P."/>
            <person name="Tom L."/>
            <person name="Singh A."/>
            <person name="Thomas B.C."/>
            <person name="Baker B.J."/>
            <person name="Piceno Y.M."/>
            <person name="Andersen G.L."/>
            <person name="Banfield J.F."/>
        </authorList>
    </citation>
    <scope>NUCLEOTIDE SEQUENCE [LARGE SCALE GENOMIC DNA]</scope>
    <source>
        <strain evidence="5">46_26</strain>
    </source>
</reference>
<dbReference type="SUPFAM" id="SSF55174">
    <property type="entry name" value="Alpha-L RNA-binding motif"/>
    <property type="match status" value="1"/>
</dbReference>
<dbReference type="CDD" id="cd02440">
    <property type="entry name" value="AdoMet_MTases"/>
    <property type="match status" value="1"/>
</dbReference>
<evidence type="ECO:0000259" key="4">
    <source>
        <dbReference type="SMART" id="SM00363"/>
    </source>
</evidence>
<dbReference type="AlphaFoldDB" id="A0A117L2T4"/>
<evidence type="ECO:0000256" key="3">
    <source>
        <dbReference type="PROSITE-ProRule" id="PRU00182"/>
    </source>
</evidence>
<dbReference type="InterPro" id="IPR029063">
    <property type="entry name" value="SAM-dependent_MTases_sf"/>
</dbReference>
<dbReference type="InterPro" id="IPR047048">
    <property type="entry name" value="TlyA"/>
</dbReference>
<dbReference type="GO" id="GO:0032259">
    <property type="term" value="P:methylation"/>
    <property type="evidence" value="ECO:0007669"/>
    <property type="project" value="InterPro"/>
</dbReference>
<sequence>MADKKRLDQLVLERGLVESREKAKTLIMAGKVLVNGEKVTKASKLVPEDADVELLEEPKYVSRGGYKLESAFESFKIDVSGKVACDIGASTGGFTDFLLQCGAKKVYAVDVGYGQLHWKLRNDPRVVVMEKVNARYLTPEDLGEKVDVVTCDVSFISLEKIIPAISRILKNTGDAVLLVKPQFEAPRRFVKRGIVKDPDVHLEVLGEIRKRLIENGFILKGCCFSKIKGTEGNIEYFFWVKKEGENAEIDLKNIVEQAWRFFGERER</sequence>